<protein>
    <submittedName>
        <fullName evidence="2">Uncharacterized protein</fullName>
    </submittedName>
</protein>
<organism evidence="2 3">
    <name type="scientific">Clitoria ternatea</name>
    <name type="common">Butterfly pea</name>
    <dbReference type="NCBI Taxonomy" id="43366"/>
    <lineage>
        <taxon>Eukaryota</taxon>
        <taxon>Viridiplantae</taxon>
        <taxon>Streptophyta</taxon>
        <taxon>Embryophyta</taxon>
        <taxon>Tracheophyta</taxon>
        <taxon>Spermatophyta</taxon>
        <taxon>Magnoliopsida</taxon>
        <taxon>eudicotyledons</taxon>
        <taxon>Gunneridae</taxon>
        <taxon>Pentapetalae</taxon>
        <taxon>rosids</taxon>
        <taxon>fabids</taxon>
        <taxon>Fabales</taxon>
        <taxon>Fabaceae</taxon>
        <taxon>Papilionoideae</taxon>
        <taxon>50 kb inversion clade</taxon>
        <taxon>NPAAA clade</taxon>
        <taxon>indigoferoid/millettioid clade</taxon>
        <taxon>Phaseoleae</taxon>
        <taxon>Clitoria</taxon>
    </lineage>
</organism>
<accession>A0AAN9FRJ8</accession>
<reference evidence="2 3" key="1">
    <citation type="submission" date="2024-01" db="EMBL/GenBank/DDBJ databases">
        <title>The genomes of 5 underutilized Papilionoideae crops provide insights into root nodulation and disease resistance.</title>
        <authorList>
            <person name="Yuan L."/>
        </authorList>
    </citation>
    <scope>NUCLEOTIDE SEQUENCE [LARGE SCALE GENOMIC DNA]</scope>
    <source>
        <strain evidence="2">LY-2023</strain>
        <tissue evidence="2">Leaf</tissue>
    </source>
</reference>
<proteinExistence type="predicted"/>
<feature type="compositionally biased region" description="Polar residues" evidence="1">
    <location>
        <begin position="14"/>
        <end position="28"/>
    </location>
</feature>
<gene>
    <name evidence="2" type="ORF">RJT34_24884</name>
</gene>
<feature type="region of interest" description="Disordered" evidence="1">
    <location>
        <begin position="1"/>
        <end position="28"/>
    </location>
</feature>
<dbReference type="AlphaFoldDB" id="A0AAN9FRJ8"/>
<comment type="caution">
    <text evidence="2">The sequence shown here is derived from an EMBL/GenBank/DDBJ whole genome shotgun (WGS) entry which is preliminary data.</text>
</comment>
<dbReference type="EMBL" id="JAYKXN010000006">
    <property type="protein sequence ID" value="KAK7279826.1"/>
    <property type="molecule type" value="Genomic_DNA"/>
</dbReference>
<keyword evidence="3" id="KW-1185">Reference proteome</keyword>
<evidence type="ECO:0000256" key="1">
    <source>
        <dbReference type="SAM" id="MobiDB-lite"/>
    </source>
</evidence>
<evidence type="ECO:0000313" key="2">
    <source>
        <dbReference type="EMBL" id="KAK7279826.1"/>
    </source>
</evidence>
<sequence>MTITSSPPGIVGLKSSSENDTTGANTPSLKGRLSLVNWHIPVTSMSEPIAVCWSCLPTACALACPYGRPRAFASPPYNSMPAFHEEIRTSPRQKGRIHAN</sequence>
<dbReference type="Proteomes" id="UP001359559">
    <property type="component" value="Unassembled WGS sequence"/>
</dbReference>
<name>A0AAN9FRJ8_CLITE</name>
<evidence type="ECO:0000313" key="3">
    <source>
        <dbReference type="Proteomes" id="UP001359559"/>
    </source>
</evidence>